<evidence type="ECO:0000313" key="2">
    <source>
        <dbReference type="Proteomes" id="UP000018458"/>
    </source>
</evidence>
<dbReference type="STRING" id="762983.HMPREF9444_01060"/>
<protein>
    <submittedName>
        <fullName evidence="1">Uncharacterized protein</fullName>
    </submittedName>
</protein>
<gene>
    <name evidence="1" type="ORF">HMPREF9444_01060</name>
</gene>
<proteinExistence type="predicted"/>
<keyword evidence="2" id="KW-1185">Reference proteome</keyword>
<comment type="caution">
    <text evidence="1">The sequence shown here is derived from an EMBL/GenBank/DDBJ whole genome shotgun (WGS) entry which is preliminary data.</text>
</comment>
<dbReference type="HOGENOM" id="CLU_2866121_0_0_6"/>
<dbReference type="EMBL" id="AEVO01000051">
    <property type="protein sequence ID" value="EFY07139.1"/>
    <property type="molecule type" value="Genomic_DNA"/>
</dbReference>
<accession>E8LK23</accession>
<reference evidence="1 2" key="1">
    <citation type="submission" date="2011-01" db="EMBL/GenBank/DDBJ databases">
        <authorList>
            <person name="Weinstock G."/>
            <person name="Sodergren E."/>
            <person name="Clifton S."/>
            <person name="Fulton L."/>
            <person name="Fulton B."/>
            <person name="Courtney L."/>
            <person name="Fronick C."/>
            <person name="Harrison M."/>
            <person name="Strong C."/>
            <person name="Farmer C."/>
            <person name="Delahaunty K."/>
            <person name="Markovic C."/>
            <person name="Hall O."/>
            <person name="Minx P."/>
            <person name="Tomlinson C."/>
            <person name="Mitreva M."/>
            <person name="Hou S."/>
            <person name="Chen J."/>
            <person name="Wollam A."/>
            <person name="Pepin K.H."/>
            <person name="Johnson M."/>
            <person name="Bhonagiri V."/>
            <person name="Zhang X."/>
            <person name="Suruliraj S."/>
            <person name="Warren W."/>
            <person name="Chinwalla A."/>
            <person name="Mardis E.R."/>
            <person name="Wilson R.K."/>
        </authorList>
    </citation>
    <scope>NUCLEOTIDE SEQUENCE [LARGE SCALE GENOMIC DNA]</scope>
    <source>
        <strain evidence="2">DSM 22608 / JCM 16073 / KCTC 15190 / YIT 12066</strain>
    </source>
</reference>
<organism evidence="1 2">
    <name type="scientific">Succinatimonas hippei (strain DSM 22608 / JCM 16073 / KCTC 15190 / YIT 12066)</name>
    <dbReference type="NCBI Taxonomy" id="762983"/>
    <lineage>
        <taxon>Bacteria</taxon>
        <taxon>Pseudomonadati</taxon>
        <taxon>Pseudomonadota</taxon>
        <taxon>Gammaproteobacteria</taxon>
        <taxon>Aeromonadales</taxon>
        <taxon>Succinivibrionaceae</taxon>
        <taxon>Succinatimonas</taxon>
    </lineage>
</organism>
<name>E8LK23_SUCHY</name>
<dbReference type="Proteomes" id="UP000018458">
    <property type="component" value="Unassembled WGS sequence"/>
</dbReference>
<dbReference type="AlphaFoldDB" id="E8LK23"/>
<evidence type="ECO:0000313" key="1">
    <source>
        <dbReference type="EMBL" id="EFY07139.1"/>
    </source>
</evidence>
<sequence>MRADESSDKNKAGDFDPFFTAVAIEVFGGKFGKKQFESDYYRDSYKQEVVIKSGIEIQFAENEV</sequence>